<dbReference type="GO" id="GO:0009264">
    <property type="term" value="P:deoxyribonucleotide catabolic process"/>
    <property type="evidence" value="ECO:0007669"/>
    <property type="project" value="InterPro"/>
</dbReference>
<evidence type="ECO:0000313" key="4">
    <source>
        <dbReference type="Proteomes" id="UP000034316"/>
    </source>
</evidence>
<dbReference type="GO" id="GO:0008253">
    <property type="term" value="F:5'-nucleotidase activity"/>
    <property type="evidence" value="ECO:0007669"/>
    <property type="project" value="InterPro"/>
</dbReference>
<dbReference type="STRING" id="1618333.UR93_C0009G0040"/>
<dbReference type="InterPro" id="IPR036412">
    <property type="entry name" value="HAD-like_sf"/>
</dbReference>
<protein>
    <recommendedName>
        <fullName evidence="5">Nucleotidase</fullName>
    </recommendedName>
</protein>
<dbReference type="PANTHER" id="PTHR35134">
    <property type="entry name" value="NUCLEOTIDASE YQFW-RELATED"/>
    <property type="match status" value="1"/>
</dbReference>
<feature type="active site" description="Nucleophile" evidence="2">
    <location>
        <position position="5"/>
    </location>
</feature>
<evidence type="ECO:0000256" key="1">
    <source>
        <dbReference type="ARBA" id="ARBA00009589"/>
    </source>
</evidence>
<dbReference type="InterPro" id="IPR010708">
    <property type="entry name" value="5'(3')-deoxyribonucleotidase"/>
</dbReference>
<dbReference type="Proteomes" id="UP000034316">
    <property type="component" value="Unassembled WGS sequence"/>
</dbReference>
<dbReference type="EMBL" id="LBRB01000009">
    <property type="protein sequence ID" value="KKP88752.1"/>
    <property type="molecule type" value="Genomic_DNA"/>
</dbReference>
<gene>
    <name evidence="3" type="ORF">UR93_C0009G0040</name>
</gene>
<comment type="caution">
    <text evidence="3">The sequence shown here is derived from an EMBL/GenBank/DDBJ whole genome shotgun (WGS) entry which is preliminary data.</text>
</comment>
<dbReference type="Pfam" id="PF06941">
    <property type="entry name" value="NT5C"/>
    <property type="match status" value="1"/>
</dbReference>
<dbReference type="PANTHER" id="PTHR35134:SF2">
    <property type="entry name" value="NUCLEOTIDASE YQFW-RELATED"/>
    <property type="match status" value="1"/>
</dbReference>
<feature type="active site" description="Proton donor" evidence="2">
    <location>
        <position position="7"/>
    </location>
</feature>
<proteinExistence type="inferred from homology"/>
<reference evidence="3 4" key="1">
    <citation type="journal article" date="2015" name="Nature">
        <title>rRNA introns, odd ribosomes, and small enigmatic genomes across a large radiation of phyla.</title>
        <authorList>
            <person name="Brown C.T."/>
            <person name="Hug L.A."/>
            <person name="Thomas B.C."/>
            <person name="Sharon I."/>
            <person name="Castelle C.J."/>
            <person name="Singh A."/>
            <person name="Wilkins M.J."/>
            <person name="Williams K.H."/>
            <person name="Banfield J.F."/>
        </authorList>
    </citation>
    <scope>NUCLEOTIDE SEQUENCE [LARGE SCALE GENOMIC DNA]</scope>
</reference>
<evidence type="ECO:0008006" key="5">
    <source>
        <dbReference type="Google" id="ProtNLM"/>
    </source>
</evidence>
<dbReference type="AlphaFoldDB" id="A0A0G0GAL5"/>
<accession>A0A0G0GAL5</accession>
<organism evidence="3 4">
    <name type="scientific">Berkelbacteria bacterium GW2011_GWA2_35_9</name>
    <dbReference type="NCBI Taxonomy" id="1618333"/>
    <lineage>
        <taxon>Bacteria</taxon>
        <taxon>Candidatus Berkelbacteria</taxon>
    </lineage>
</organism>
<evidence type="ECO:0000313" key="3">
    <source>
        <dbReference type="EMBL" id="KKP88752.1"/>
    </source>
</evidence>
<name>A0A0G0GAL5_9BACT</name>
<dbReference type="SUPFAM" id="SSF56784">
    <property type="entry name" value="HAD-like"/>
    <property type="match status" value="1"/>
</dbReference>
<dbReference type="InterPro" id="IPR052419">
    <property type="entry name" value="5_3-deoxyribonucleotidase-like"/>
</dbReference>
<dbReference type="Gene3D" id="3.40.50.1000">
    <property type="entry name" value="HAD superfamily/HAD-like"/>
    <property type="match status" value="1"/>
</dbReference>
<evidence type="ECO:0000256" key="2">
    <source>
        <dbReference type="PIRSR" id="PIRSR610708-1"/>
    </source>
</evidence>
<sequence length="188" mass="22161">MIATDIDGVIVDWFGNFLNFANLIMGTNYQYENMHDHDFSTNFNISREIIIILDRIRSCQYGLVKLPIIKGALRAIEKLREKYIIVIITSRRDEFKEETSIWRDMYLPNIPLFYSNGANNPYAGGERRQSKEEIANDIGASYLIEDNPNEFENWKSKNIEPICYAQPWNLGVTNYKRYNWDQILKYLL</sequence>
<dbReference type="InterPro" id="IPR023214">
    <property type="entry name" value="HAD_sf"/>
</dbReference>
<comment type="similarity">
    <text evidence="1">Belongs to the 5'(3')-deoxyribonucleotidase family.</text>
</comment>